<dbReference type="EMBL" id="CP000776">
    <property type="protein sequence ID" value="ABS51469.1"/>
    <property type="molecule type" value="Genomic_DNA"/>
</dbReference>
<proteinExistence type="predicted"/>
<dbReference type="KEGG" id="cha:CHAB381_1057"/>
<organism evidence="2 3">
    <name type="scientific">Campylobacter hominis (strain ATCC BAA-381 / DSM 21671 / CCUG 45161 / LMG 19568 / NCTC 13146 / CH001A)</name>
    <dbReference type="NCBI Taxonomy" id="360107"/>
    <lineage>
        <taxon>Bacteria</taxon>
        <taxon>Pseudomonadati</taxon>
        <taxon>Campylobacterota</taxon>
        <taxon>Epsilonproteobacteria</taxon>
        <taxon>Campylobacterales</taxon>
        <taxon>Campylobacteraceae</taxon>
        <taxon>Campylobacter</taxon>
    </lineage>
</organism>
<dbReference type="STRING" id="360107.CHAB381_1057"/>
<reference evidence="3" key="1">
    <citation type="submission" date="2007-07" db="EMBL/GenBank/DDBJ databases">
        <title>Complete genome sequence of Campylobacter hominis ATCC BAA-381, a commensal isolated from the human gastrointestinal tract.</title>
        <authorList>
            <person name="Fouts D.E."/>
            <person name="Mongodin E.F."/>
            <person name="Puiu D."/>
            <person name="Sebastian Y."/>
            <person name="Miller W.G."/>
            <person name="Mandrell R.E."/>
            <person name="Nelson K.E."/>
        </authorList>
    </citation>
    <scope>NUCLEOTIDE SEQUENCE [LARGE SCALE GENOMIC DNA]</scope>
    <source>
        <strain evidence="3">ATCC BAA-381 / DSM 21671 / CCUG 45161 / LMG 19568 / NCTC 13146 / CH001A</strain>
    </source>
</reference>
<keyword evidence="1" id="KW-0732">Signal</keyword>
<dbReference type="AlphaFoldDB" id="A7I274"/>
<dbReference type="RefSeq" id="WP_012108913.1">
    <property type="nucleotide sequence ID" value="NC_009714.1"/>
</dbReference>
<dbReference type="OrthoDB" id="5355638at2"/>
<feature type="signal peptide" evidence="1">
    <location>
        <begin position="1"/>
        <end position="19"/>
    </location>
</feature>
<evidence type="ECO:0000313" key="3">
    <source>
        <dbReference type="Proteomes" id="UP000002407"/>
    </source>
</evidence>
<gene>
    <name evidence="2" type="ordered locus">CHAB381_1057</name>
</gene>
<keyword evidence="3" id="KW-1185">Reference proteome</keyword>
<name>A7I274_CAMHC</name>
<dbReference type="Proteomes" id="UP000002407">
    <property type="component" value="Chromosome"/>
</dbReference>
<dbReference type="eggNOG" id="ENOG5032KX0">
    <property type="taxonomic scope" value="Bacteria"/>
</dbReference>
<protein>
    <submittedName>
        <fullName evidence="2">Transformation system protein</fullName>
    </submittedName>
</protein>
<sequence>MRSLNFILILACVTSFAFAENTRLDKARFDAMFNTLDNPRTGLSDEKISSLKNPFGFKKRDDTSANSIGAVGLGYKLIGTMGDKAKINDRWYSLGDNIGSYKITKINEDSVIIANEYNDVEIKINQGNNNVIITYK</sequence>
<accession>A7I274</accession>
<evidence type="ECO:0000313" key="2">
    <source>
        <dbReference type="EMBL" id="ABS51469.1"/>
    </source>
</evidence>
<dbReference type="HOGENOM" id="CLU_153718_0_0_7"/>
<feature type="chain" id="PRO_5002709865" evidence="1">
    <location>
        <begin position="20"/>
        <end position="136"/>
    </location>
</feature>
<evidence type="ECO:0000256" key="1">
    <source>
        <dbReference type="SAM" id="SignalP"/>
    </source>
</evidence>